<dbReference type="InterPro" id="IPR029045">
    <property type="entry name" value="ClpP/crotonase-like_dom_sf"/>
</dbReference>
<dbReference type="PANTHER" id="PTHR43459:SF1">
    <property type="entry name" value="EG:BACN32G11.4 PROTEIN"/>
    <property type="match status" value="1"/>
</dbReference>
<dbReference type="Gene3D" id="3.90.226.10">
    <property type="entry name" value="2-enoyl-CoA Hydratase, Chain A, domain 1"/>
    <property type="match status" value="1"/>
</dbReference>
<dbReference type="EMBL" id="SLXQ01000026">
    <property type="protein sequence ID" value="TCP41240.1"/>
    <property type="molecule type" value="Genomic_DNA"/>
</dbReference>
<name>A0A4R2PYK3_9PSEU</name>
<dbReference type="Proteomes" id="UP000294911">
    <property type="component" value="Unassembled WGS sequence"/>
</dbReference>
<accession>A0A4R2PYK3</accession>
<dbReference type="Pfam" id="PF00378">
    <property type="entry name" value="ECH_1"/>
    <property type="match status" value="1"/>
</dbReference>
<dbReference type="InterPro" id="IPR001753">
    <property type="entry name" value="Enoyl-CoA_hydra/iso"/>
</dbReference>
<evidence type="ECO:0000313" key="2">
    <source>
        <dbReference type="Proteomes" id="UP000294911"/>
    </source>
</evidence>
<dbReference type="RefSeq" id="WP_165913156.1">
    <property type="nucleotide sequence ID" value="NZ_SLXQ01000026.1"/>
</dbReference>
<gene>
    <name evidence="1" type="ORF">EV191_12630</name>
</gene>
<reference evidence="1 2" key="1">
    <citation type="submission" date="2019-03" db="EMBL/GenBank/DDBJ databases">
        <title>Genomic Encyclopedia of Type Strains, Phase IV (KMG-IV): sequencing the most valuable type-strain genomes for metagenomic binning, comparative biology and taxonomic classification.</title>
        <authorList>
            <person name="Goeker M."/>
        </authorList>
    </citation>
    <scope>NUCLEOTIDE SEQUENCE [LARGE SCALE GENOMIC DNA]</scope>
    <source>
        <strain evidence="1 2">DSM 45765</strain>
    </source>
</reference>
<protein>
    <submittedName>
        <fullName evidence="1">Enoyl-CoA hydratase/carnithine racemase</fullName>
    </submittedName>
</protein>
<keyword evidence="2" id="KW-1185">Reference proteome</keyword>
<comment type="caution">
    <text evidence="1">The sequence shown here is derived from an EMBL/GenBank/DDBJ whole genome shotgun (WGS) entry which is preliminary data.</text>
</comment>
<dbReference type="GO" id="GO:0003824">
    <property type="term" value="F:catalytic activity"/>
    <property type="evidence" value="ECO:0007669"/>
    <property type="project" value="UniProtKB-ARBA"/>
</dbReference>
<dbReference type="SUPFAM" id="SSF52096">
    <property type="entry name" value="ClpP/crotonase"/>
    <property type="match status" value="1"/>
</dbReference>
<evidence type="ECO:0000313" key="1">
    <source>
        <dbReference type="EMBL" id="TCP41240.1"/>
    </source>
</evidence>
<proteinExistence type="predicted"/>
<sequence length="265" mass="27714">MTGLSSTSGVTTEFDDAIAVVSLARPDRLNALNRDVLAQLLAALREVADRRDIRALVLTGEGSSFSSGLDLDSGLIDSGDPDPVAGSQAALQAGVDIIRTMRDMSQPVIAAVRGHAIGAGFAITAAADIRFIAADARFSAPFLRLGVTVGDLGLSWTLPRIIGQSRAAHLLYSAGTMTAEDAVNSGFAPHVSESPLDESLDFAKNLAGWPPYGVEHSKRLLDSARETTLRAHLDSEARAQVIGTLTEPAKAAMKAALARDSRKGA</sequence>
<dbReference type="CDD" id="cd06558">
    <property type="entry name" value="crotonase-like"/>
    <property type="match status" value="1"/>
</dbReference>
<dbReference type="PANTHER" id="PTHR43459">
    <property type="entry name" value="ENOYL-COA HYDRATASE"/>
    <property type="match status" value="1"/>
</dbReference>
<dbReference type="AlphaFoldDB" id="A0A4R2PYK3"/>
<organism evidence="1 2">
    <name type="scientific">Tamaricihabitans halophyticus</name>
    <dbReference type="NCBI Taxonomy" id="1262583"/>
    <lineage>
        <taxon>Bacteria</taxon>
        <taxon>Bacillati</taxon>
        <taxon>Actinomycetota</taxon>
        <taxon>Actinomycetes</taxon>
        <taxon>Pseudonocardiales</taxon>
        <taxon>Pseudonocardiaceae</taxon>
        <taxon>Tamaricihabitans</taxon>
    </lineage>
</organism>